<dbReference type="eggNOG" id="COG3170">
    <property type="taxonomic scope" value="Bacteria"/>
</dbReference>
<sequence length="148" mass="16042">MISLARLGWSLSVVLGVVTLGFTNGLAIARPTSLLAGQHQLPLANGLYLFGESPQPQQIGRSYIVFEVHDRKVYGALYLANSSFDCFRGTVGDRQLQVTVLPTYEEEPYPAEIDLPSFYSLRPLSASDRAILAACKAEPLPIATQTGS</sequence>
<accession>Q8DIZ0</accession>
<dbReference type="Proteomes" id="UP000000440">
    <property type="component" value="Chromosome"/>
</dbReference>
<dbReference type="EnsemblBacteria" id="BAC08993">
    <property type="protein sequence ID" value="BAC08993"/>
    <property type="gene ID" value="BAC08993"/>
</dbReference>
<protein>
    <submittedName>
        <fullName evidence="1">Tll1441 protein</fullName>
    </submittedName>
</protein>
<dbReference type="RefSeq" id="WP_011057281.1">
    <property type="nucleotide sequence ID" value="NC_004113.1"/>
</dbReference>
<gene>
    <name evidence="1" type="ordered locus">tll1441</name>
</gene>
<keyword evidence="2" id="KW-1185">Reference proteome</keyword>
<evidence type="ECO:0000313" key="2">
    <source>
        <dbReference type="Proteomes" id="UP000000440"/>
    </source>
</evidence>
<proteinExistence type="predicted"/>
<dbReference type="EMBL" id="BA000039">
    <property type="protein sequence ID" value="BAC08993.1"/>
    <property type="molecule type" value="Genomic_DNA"/>
</dbReference>
<reference evidence="1 2" key="1">
    <citation type="journal article" date="2002" name="DNA Res.">
        <title>Complete genome structure of the thermophilic cyanobacterium Thermosynechococcus elongatus BP-1.</title>
        <authorList>
            <person name="Nakamura Y."/>
            <person name="Kaneko T."/>
            <person name="Sato S."/>
            <person name="Ikeuchi M."/>
            <person name="Katoh H."/>
            <person name="Sasamoto S."/>
            <person name="Watanabe A."/>
            <person name="Iriguchi M."/>
            <person name="Kawashima K."/>
            <person name="Kimura T."/>
            <person name="Kishida Y."/>
            <person name="Kiyokawa C."/>
            <person name="Kohara M."/>
            <person name="Matsumoto M."/>
            <person name="Matsuno A."/>
            <person name="Nakazaki N."/>
            <person name="Shimpo S."/>
            <person name="Sugimoto M."/>
            <person name="Takeuchi C."/>
            <person name="Yamada M."/>
            <person name="Tabata S."/>
        </authorList>
    </citation>
    <scope>NUCLEOTIDE SEQUENCE [LARGE SCALE GENOMIC DNA]</scope>
    <source>
        <strain evidence="2">IAM M-273 / NIES-2133 / BP-1</strain>
    </source>
</reference>
<evidence type="ECO:0000313" key="1">
    <source>
        <dbReference type="EMBL" id="BAC08993.1"/>
    </source>
</evidence>
<name>Q8DIZ0_THEVB</name>
<organism evidence="1 2">
    <name type="scientific">Thermosynechococcus vestitus (strain NIES-2133 / IAM M-273 / BP-1)</name>
    <dbReference type="NCBI Taxonomy" id="197221"/>
    <lineage>
        <taxon>Bacteria</taxon>
        <taxon>Bacillati</taxon>
        <taxon>Cyanobacteriota</taxon>
        <taxon>Cyanophyceae</taxon>
        <taxon>Acaryochloridales</taxon>
        <taxon>Thermosynechococcaceae</taxon>
        <taxon>Thermosynechococcus</taxon>
    </lineage>
</organism>
<dbReference type="AlphaFoldDB" id="Q8DIZ0"/>
<dbReference type="STRING" id="197221.gene:10748040"/>
<dbReference type="KEGG" id="tel:tll1441"/>